<dbReference type="EMBL" id="KK033952">
    <property type="protein sequence ID" value="EXL64678.1"/>
    <property type="molecule type" value="Genomic_DNA"/>
</dbReference>
<protein>
    <submittedName>
        <fullName evidence="2">Uncharacterized protein</fullName>
    </submittedName>
</protein>
<dbReference type="AlphaFoldDB" id="X0GN12"/>
<reference evidence="2" key="1">
    <citation type="submission" date="2011-11" db="EMBL/GenBank/DDBJ databases">
        <title>The Genome Sequence of Fusarium oxysporum PHW808.</title>
        <authorList>
            <consortium name="The Broad Institute Genome Sequencing Platform"/>
            <person name="Ma L.-J."/>
            <person name="Gale L.R."/>
            <person name="Schwartz D.C."/>
            <person name="Zhou S."/>
            <person name="Corby-Kistler H."/>
            <person name="Young S.K."/>
            <person name="Zeng Q."/>
            <person name="Gargeya S."/>
            <person name="Fitzgerald M."/>
            <person name="Haas B."/>
            <person name="Abouelleil A."/>
            <person name="Alvarado L."/>
            <person name="Arachchi H.M."/>
            <person name="Berlin A."/>
            <person name="Brown A."/>
            <person name="Chapman S.B."/>
            <person name="Chen Z."/>
            <person name="Dunbar C."/>
            <person name="Freedman E."/>
            <person name="Gearin G."/>
            <person name="Goldberg J."/>
            <person name="Griggs A."/>
            <person name="Gujja S."/>
            <person name="Heiman D."/>
            <person name="Howarth C."/>
            <person name="Larson L."/>
            <person name="Lui A."/>
            <person name="MacDonald P.J.P."/>
            <person name="Montmayeur A."/>
            <person name="Murphy C."/>
            <person name="Neiman D."/>
            <person name="Pearson M."/>
            <person name="Priest M."/>
            <person name="Roberts A."/>
            <person name="Saif S."/>
            <person name="Shea T."/>
            <person name="Shenoy N."/>
            <person name="Sisk P."/>
            <person name="Stolte C."/>
            <person name="Sykes S."/>
            <person name="Wortman J."/>
            <person name="Nusbaum C."/>
            <person name="Birren B."/>
        </authorList>
    </citation>
    <scope>NUCLEOTIDE SEQUENCE [LARGE SCALE GENOMIC DNA]</scope>
    <source>
        <strain evidence="2">54008</strain>
    </source>
</reference>
<feature type="chain" id="PRO_5004939350" evidence="1">
    <location>
        <begin position="21"/>
        <end position="35"/>
    </location>
</feature>
<name>X0GN12_FUSOX</name>
<accession>X0GN12</accession>
<proteinExistence type="predicted"/>
<dbReference type="Proteomes" id="UP000030676">
    <property type="component" value="Unassembled WGS sequence"/>
</dbReference>
<reference evidence="2" key="2">
    <citation type="submission" date="2014-03" db="EMBL/GenBank/DDBJ databases">
        <title>The Genome Annotation of Fusarium oxysporum PHW808.</title>
        <authorList>
            <consortium name="The Broad Institute Genomics Platform"/>
            <person name="Ma L.-J."/>
            <person name="Corby-Kistler H."/>
            <person name="Broz K."/>
            <person name="Gale L.R."/>
            <person name="Jonkers W."/>
            <person name="O'Donnell K."/>
            <person name="Ploetz R."/>
            <person name="Steinberg C."/>
            <person name="Schwartz D.C."/>
            <person name="VanEtten H."/>
            <person name="Zhou S."/>
            <person name="Young S.K."/>
            <person name="Zeng Q."/>
            <person name="Gargeya S."/>
            <person name="Fitzgerald M."/>
            <person name="Abouelleil A."/>
            <person name="Alvarado L."/>
            <person name="Chapman S.B."/>
            <person name="Gainer-Dewar J."/>
            <person name="Goldberg J."/>
            <person name="Griggs A."/>
            <person name="Gujja S."/>
            <person name="Hansen M."/>
            <person name="Howarth C."/>
            <person name="Imamovic A."/>
            <person name="Ireland A."/>
            <person name="Larimer J."/>
            <person name="McCowan C."/>
            <person name="Murphy C."/>
            <person name="Pearson M."/>
            <person name="Poon T.W."/>
            <person name="Priest M."/>
            <person name="Roberts A."/>
            <person name="Saif S."/>
            <person name="Shea T."/>
            <person name="Sykes S."/>
            <person name="Wortman J."/>
            <person name="Nusbaum C."/>
            <person name="Birren B."/>
        </authorList>
    </citation>
    <scope>NUCLEOTIDE SEQUENCE</scope>
    <source>
        <strain evidence="2">54008</strain>
    </source>
</reference>
<gene>
    <name evidence="2" type="ORF">FOPG_19067</name>
</gene>
<dbReference type="HOGENOM" id="CLU_3371016_0_0_1"/>
<feature type="non-terminal residue" evidence="2">
    <location>
        <position position="35"/>
    </location>
</feature>
<organism evidence="2">
    <name type="scientific">Fusarium oxysporum f. sp. conglutinans race 2 54008</name>
    <dbReference type="NCBI Taxonomy" id="1089457"/>
    <lineage>
        <taxon>Eukaryota</taxon>
        <taxon>Fungi</taxon>
        <taxon>Dikarya</taxon>
        <taxon>Ascomycota</taxon>
        <taxon>Pezizomycotina</taxon>
        <taxon>Sordariomycetes</taxon>
        <taxon>Hypocreomycetidae</taxon>
        <taxon>Hypocreales</taxon>
        <taxon>Nectriaceae</taxon>
        <taxon>Fusarium</taxon>
        <taxon>Fusarium oxysporum species complex</taxon>
    </lineage>
</organism>
<evidence type="ECO:0000313" key="2">
    <source>
        <dbReference type="EMBL" id="EXL64678.1"/>
    </source>
</evidence>
<sequence length="35" mass="4099">MQRTLLFVWFLIAGEYDVSHNTTNWDGSTANTFVY</sequence>
<feature type="signal peptide" evidence="1">
    <location>
        <begin position="1"/>
        <end position="20"/>
    </location>
</feature>
<keyword evidence="1" id="KW-0732">Signal</keyword>
<evidence type="ECO:0000256" key="1">
    <source>
        <dbReference type="SAM" id="SignalP"/>
    </source>
</evidence>